<sequence>MSISHHYHHLSIQCVNQQIPKSNVRTSCRSVLLVSAFTFELQHGTRSSIHHNACLLSVYYYTPPLQPLCRPPLSSFLPQTQCASPSPLLSSPLLFPTTIVSPFNQSSSPPTPRSTTPFHMHPPLPSTPLTPPHLPQLIRHKSTQPTHFSNKKNKKTARLSLPHLPPAQNYQTEASASNYMRI</sequence>
<keyword evidence="3" id="KW-1185">Reference proteome</keyword>
<dbReference type="Proteomes" id="UP000244855">
    <property type="component" value="Unassembled WGS sequence"/>
</dbReference>
<dbReference type="AlphaFoldDB" id="A0A2V1E8G8"/>
<evidence type="ECO:0000313" key="3">
    <source>
        <dbReference type="Proteomes" id="UP000244855"/>
    </source>
</evidence>
<accession>A0A2V1E8G8</accession>
<evidence type="ECO:0000256" key="1">
    <source>
        <dbReference type="SAM" id="MobiDB-lite"/>
    </source>
</evidence>
<dbReference type="EMBL" id="KZ805307">
    <property type="protein sequence ID" value="PVI06847.1"/>
    <property type="molecule type" value="Genomic_DNA"/>
</dbReference>
<gene>
    <name evidence="2" type="ORF">DM02DRAFT_609641</name>
</gene>
<feature type="region of interest" description="Disordered" evidence="1">
    <location>
        <begin position="104"/>
        <end position="125"/>
    </location>
</feature>
<organism evidence="2 3">
    <name type="scientific">Periconia macrospinosa</name>
    <dbReference type="NCBI Taxonomy" id="97972"/>
    <lineage>
        <taxon>Eukaryota</taxon>
        <taxon>Fungi</taxon>
        <taxon>Dikarya</taxon>
        <taxon>Ascomycota</taxon>
        <taxon>Pezizomycotina</taxon>
        <taxon>Dothideomycetes</taxon>
        <taxon>Pleosporomycetidae</taxon>
        <taxon>Pleosporales</taxon>
        <taxon>Massarineae</taxon>
        <taxon>Periconiaceae</taxon>
        <taxon>Periconia</taxon>
    </lineage>
</organism>
<feature type="region of interest" description="Disordered" evidence="1">
    <location>
        <begin position="142"/>
        <end position="162"/>
    </location>
</feature>
<proteinExistence type="predicted"/>
<reference evidence="2 3" key="1">
    <citation type="journal article" date="2018" name="Sci. Rep.">
        <title>Comparative genomics provides insights into the lifestyle and reveals functional heterogeneity of dark septate endophytic fungi.</title>
        <authorList>
            <person name="Knapp D.G."/>
            <person name="Nemeth J.B."/>
            <person name="Barry K."/>
            <person name="Hainaut M."/>
            <person name="Henrissat B."/>
            <person name="Johnson J."/>
            <person name="Kuo A."/>
            <person name="Lim J.H.P."/>
            <person name="Lipzen A."/>
            <person name="Nolan M."/>
            <person name="Ohm R.A."/>
            <person name="Tamas L."/>
            <person name="Grigoriev I.V."/>
            <person name="Spatafora J.W."/>
            <person name="Nagy L.G."/>
            <person name="Kovacs G.M."/>
        </authorList>
    </citation>
    <scope>NUCLEOTIDE SEQUENCE [LARGE SCALE GENOMIC DNA]</scope>
    <source>
        <strain evidence="2 3">DSE2036</strain>
    </source>
</reference>
<protein>
    <submittedName>
        <fullName evidence="2">Uncharacterized protein</fullName>
    </submittedName>
</protein>
<evidence type="ECO:0000313" key="2">
    <source>
        <dbReference type="EMBL" id="PVI06847.1"/>
    </source>
</evidence>
<name>A0A2V1E8G8_9PLEO</name>